<dbReference type="AlphaFoldDB" id="A0A0F9E3E5"/>
<feature type="non-terminal residue" evidence="1">
    <location>
        <position position="370"/>
    </location>
</feature>
<accession>A0A0F9E3E5</accession>
<reference evidence="1" key="1">
    <citation type="journal article" date="2015" name="Nature">
        <title>Complex archaea that bridge the gap between prokaryotes and eukaryotes.</title>
        <authorList>
            <person name="Spang A."/>
            <person name="Saw J.H."/>
            <person name="Jorgensen S.L."/>
            <person name="Zaremba-Niedzwiedzka K."/>
            <person name="Martijn J."/>
            <person name="Lind A.E."/>
            <person name="van Eijk R."/>
            <person name="Schleper C."/>
            <person name="Guy L."/>
            <person name="Ettema T.J."/>
        </authorList>
    </citation>
    <scope>NUCLEOTIDE SEQUENCE</scope>
</reference>
<comment type="caution">
    <text evidence="1">The sequence shown here is derived from an EMBL/GenBank/DDBJ whole genome shotgun (WGS) entry which is preliminary data.</text>
</comment>
<gene>
    <name evidence="1" type="ORF">LCGC14_2415460</name>
</gene>
<name>A0A0F9E3E5_9ZZZZ</name>
<organism evidence="1">
    <name type="scientific">marine sediment metagenome</name>
    <dbReference type="NCBI Taxonomy" id="412755"/>
    <lineage>
        <taxon>unclassified sequences</taxon>
        <taxon>metagenomes</taxon>
        <taxon>ecological metagenomes</taxon>
    </lineage>
</organism>
<proteinExistence type="predicted"/>
<evidence type="ECO:0000313" key="1">
    <source>
        <dbReference type="EMBL" id="KKL24426.1"/>
    </source>
</evidence>
<dbReference type="EMBL" id="LAZR01036599">
    <property type="protein sequence ID" value="KKL24426.1"/>
    <property type="molecule type" value="Genomic_DNA"/>
</dbReference>
<protein>
    <submittedName>
        <fullName evidence="1">Uncharacterized protein</fullName>
    </submittedName>
</protein>
<sequence length="370" mass="42019">MSLNLFRLHKIKIILFSTLILLVFSTSSITADWTLPDDYVTPAENFKFFYTTDSGSQPLNAVTRMQVVQFGDILERERSKTLEYGYNAPSRQIPAYIFDQGVNAHGGCTYSDYDPYFLGVPDSGRGTPLEIEKQLVVLHEFMHSVQFCYTHSLATGGGAWITEGQARMIQDKYYNVLDTADGTEFASYYGQVSGYLGNPSRSLFDLSYDAALFWQYIAEKYGTINREPDRGVDVIVQFWESLEALGDSRPTIERVFSHMFTELGDTTASLRRVYKDFIVANYAKDIPFAPSKYHYIDETQTPGSYPEVTFDLDQIFLNNSNLGGVESLGVYYPKYFRLTPQGDINFLNIQIDQLSNAPLFIDIIKVRDST</sequence>